<comment type="caution">
    <text evidence="1">The sequence shown here is derived from an EMBL/GenBank/DDBJ whole genome shotgun (WGS) entry which is preliminary data.</text>
</comment>
<dbReference type="EMBL" id="JBHSLU010000017">
    <property type="protein sequence ID" value="MFC5505308.1"/>
    <property type="molecule type" value="Genomic_DNA"/>
</dbReference>
<gene>
    <name evidence="1" type="ORF">ACFPN9_08560</name>
</gene>
<keyword evidence="2" id="KW-1185">Reference proteome</keyword>
<proteinExistence type="predicted"/>
<reference evidence="2" key="1">
    <citation type="journal article" date="2019" name="Int. J. Syst. Evol. Microbiol.">
        <title>The Global Catalogue of Microorganisms (GCM) 10K type strain sequencing project: providing services to taxonomists for standard genome sequencing and annotation.</title>
        <authorList>
            <consortium name="The Broad Institute Genomics Platform"/>
            <consortium name="The Broad Institute Genome Sequencing Center for Infectious Disease"/>
            <person name="Wu L."/>
            <person name="Ma J."/>
        </authorList>
    </citation>
    <scope>NUCLEOTIDE SEQUENCE [LARGE SCALE GENOMIC DNA]</scope>
    <source>
        <strain evidence="2">CCUG 43117</strain>
    </source>
</reference>
<accession>A0ABW0NYX5</accession>
<evidence type="ECO:0000313" key="1">
    <source>
        <dbReference type="EMBL" id="MFC5505308.1"/>
    </source>
</evidence>
<organism evidence="1 2">
    <name type="scientific">Bosea massiliensis</name>
    <dbReference type="NCBI Taxonomy" id="151419"/>
    <lineage>
        <taxon>Bacteria</taxon>
        <taxon>Pseudomonadati</taxon>
        <taxon>Pseudomonadota</taxon>
        <taxon>Alphaproteobacteria</taxon>
        <taxon>Hyphomicrobiales</taxon>
        <taxon>Boseaceae</taxon>
        <taxon>Bosea</taxon>
    </lineage>
</organism>
<name>A0ABW0NYX5_9HYPH</name>
<sequence>MEHVGYHGTAAAFATFSEDMLGSAADRSANGALGVWLFTERDYADRYAVGAKGRTLKVTSSGTKAIRIDMSQMRRDHQSAEMSDDPIAWFRRLRAELIMNGYGRIDVVEKDDAVDMSVLLDIGTIISIDDVTH</sequence>
<evidence type="ECO:0000313" key="2">
    <source>
        <dbReference type="Proteomes" id="UP001596060"/>
    </source>
</evidence>
<protein>
    <submittedName>
        <fullName evidence="1">Uncharacterized protein</fullName>
    </submittedName>
</protein>
<dbReference type="RefSeq" id="WP_377816388.1">
    <property type="nucleotide sequence ID" value="NZ_JBHSLU010000017.1"/>
</dbReference>
<dbReference type="Proteomes" id="UP001596060">
    <property type="component" value="Unassembled WGS sequence"/>
</dbReference>